<reference evidence="1 2" key="1">
    <citation type="journal article" date="2012" name="Science">
        <title>The Paleozoic origin of enzymatic lignin decomposition reconstructed from 31 fungal genomes.</title>
        <authorList>
            <person name="Floudas D."/>
            <person name="Binder M."/>
            <person name="Riley R."/>
            <person name="Barry K."/>
            <person name="Blanchette R.A."/>
            <person name="Henrissat B."/>
            <person name="Martinez A.T."/>
            <person name="Otillar R."/>
            <person name="Spatafora J.W."/>
            <person name="Yadav J.S."/>
            <person name="Aerts A."/>
            <person name="Benoit I."/>
            <person name="Boyd A."/>
            <person name="Carlson A."/>
            <person name="Copeland A."/>
            <person name="Coutinho P.M."/>
            <person name="de Vries R.P."/>
            <person name="Ferreira P."/>
            <person name="Findley K."/>
            <person name="Foster B."/>
            <person name="Gaskell J."/>
            <person name="Glotzer D."/>
            <person name="Gorecki P."/>
            <person name="Heitman J."/>
            <person name="Hesse C."/>
            <person name="Hori C."/>
            <person name="Igarashi K."/>
            <person name="Jurgens J.A."/>
            <person name="Kallen N."/>
            <person name="Kersten P."/>
            <person name="Kohler A."/>
            <person name="Kuees U."/>
            <person name="Kumar T.K.A."/>
            <person name="Kuo A."/>
            <person name="LaButti K."/>
            <person name="Larrondo L.F."/>
            <person name="Lindquist E."/>
            <person name="Ling A."/>
            <person name="Lombard V."/>
            <person name="Lucas S."/>
            <person name="Lundell T."/>
            <person name="Martin R."/>
            <person name="McLaughlin D.J."/>
            <person name="Morgenstern I."/>
            <person name="Morin E."/>
            <person name="Murat C."/>
            <person name="Nagy L.G."/>
            <person name="Nolan M."/>
            <person name="Ohm R.A."/>
            <person name="Patyshakuliyeva A."/>
            <person name="Rokas A."/>
            <person name="Ruiz-Duenas F.J."/>
            <person name="Sabat G."/>
            <person name="Salamov A."/>
            <person name="Samejima M."/>
            <person name="Schmutz J."/>
            <person name="Slot J.C."/>
            <person name="St John F."/>
            <person name="Stenlid J."/>
            <person name="Sun H."/>
            <person name="Sun S."/>
            <person name="Syed K."/>
            <person name="Tsang A."/>
            <person name="Wiebenga A."/>
            <person name="Young D."/>
            <person name="Pisabarro A."/>
            <person name="Eastwood D.C."/>
            <person name="Martin F."/>
            <person name="Cullen D."/>
            <person name="Grigoriev I.V."/>
            <person name="Hibbett D.S."/>
        </authorList>
    </citation>
    <scope>NUCLEOTIDE SEQUENCE [LARGE SCALE GENOMIC DNA]</scope>
    <source>
        <strain evidence="1 2">DJM-731 SS1</strain>
    </source>
</reference>
<dbReference type="OrthoDB" id="10257263at2759"/>
<proteinExistence type="predicted"/>
<protein>
    <submittedName>
        <fullName evidence="1">Uncharacterized protein</fullName>
    </submittedName>
</protein>
<evidence type="ECO:0000313" key="2">
    <source>
        <dbReference type="Proteomes" id="UP000030653"/>
    </source>
</evidence>
<evidence type="ECO:0000313" key="1">
    <source>
        <dbReference type="EMBL" id="EJU01143.1"/>
    </source>
</evidence>
<dbReference type="Proteomes" id="UP000030653">
    <property type="component" value="Unassembled WGS sequence"/>
</dbReference>
<dbReference type="GeneID" id="63688076"/>
<dbReference type="HOGENOM" id="CLU_3124996_0_0_1"/>
<dbReference type="AlphaFoldDB" id="M5GB16"/>
<dbReference type="EMBL" id="JH795865">
    <property type="protein sequence ID" value="EJU01143.1"/>
    <property type="molecule type" value="Genomic_DNA"/>
</dbReference>
<name>M5GB16_DACPD</name>
<gene>
    <name evidence="1" type="ORF">DACRYDRAFT_22912</name>
</gene>
<sequence length="50" mass="5421">LVKKGLGLCHGVTGNTVPFLIQAVSELREGAESRWAIICCSSLYANRCQQ</sequence>
<keyword evidence="2" id="KW-1185">Reference proteome</keyword>
<accession>M5GB16</accession>
<feature type="non-terminal residue" evidence="1">
    <location>
        <position position="1"/>
    </location>
</feature>
<dbReference type="RefSeq" id="XP_040628040.1">
    <property type="nucleotide sequence ID" value="XM_040773014.1"/>
</dbReference>
<organism evidence="1 2">
    <name type="scientific">Dacryopinax primogenitus (strain DJM 731)</name>
    <name type="common">Brown rot fungus</name>
    <dbReference type="NCBI Taxonomy" id="1858805"/>
    <lineage>
        <taxon>Eukaryota</taxon>
        <taxon>Fungi</taxon>
        <taxon>Dikarya</taxon>
        <taxon>Basidiomycota</taxon>
        <taxon>Agaricomycotina</taxon>
        <taxon>Dacrymycetes</taxon>
        <taxon>Dacrymycetales</taxon>
        <taxon>Dacrymycetaceae</taxon>
        <taxon>Dacryopinax</taxon>
    </lineage>
</organism>